<sequence>MSTPDPTTRLTLADVLADPHGRSVETLPFVPDILGDGFTCTTVDLGPDPDGETPVVSTLVRYRPEGVTDAEWAARPAVIFVHGMTDYFFQRHVAEHLHARGRAVYAVDLRKCGRSWRRGQTWHHVSAQGMYDEDLSIAVATVSATHGPVVLVGHSTGGLDVTMFVSRLHAGDAPRRRLHGLIRAVVLNSPWLDLQFGAPTNAVIRHVLPLVAAVAPDATIPGGVNPVYGRTLHVSEAGEWDYDLRLKPLVARPKKVSWLTGVARDIATLQAGGGGTGLPTLLLCSRTHHFSPRLDERSFSADLILRPSQMRAAAHLVDPDTEVATIDGAMHDVFLSRAPVRRDALRILDDFLDREAPAGHAAADRPGDPAADHPGSTTDHPADRPGRG</sequence>
<dbReference type="Gene3D" id="3.40.50.1820">
    <property type="entry name" value="alpha/beta hydrolase"/>
    <property type="match status" value="1"/>
</dbReference>
<feature type="compositionally biased region" description="Basic and acidic residues" evidence="1">
    <location>
        <begin position="357"/>
        <end position="371"/>
    </location>
</feature>
<proteinExistence type="predicted"/>
<evidence type="ECO:0000259" key="2">
    <source>
        <dbReference type="Pfam" id="PF12146"/>
    </source>
</evidence>
<evidence type="ECO:0000313" key="3">
    <source>
        <dbReference type="EMBL" id="RRO87906.1"/>
    </source>
</evidence>
<feature type="domain" description="Serine aminopeptidase S33" evidence="2">
    <location>
        <begin position="74"/>
        <end position="334"/>
    </location>
</feature>
<reference evidence="3 4" key="1">
    <citation type="submission" date="2018-01" db="EMBL/GenBank/DDBJ databases">
        <title>Twenty Corynebacterium bovis Genomes.</title>
        <authorList>
            <person name="Gulvik C.A."/>
        </authorList>
    </citation>
    <scope>NUCLEOTIDE SEQUENCE [LARGE SCALE GENOMIC DNA]</scope>
    <source>
        <strain evidence="3 4">F6900</strain>
    </source>
</reference>
<name>A0A3R8PII1_9CORY</name>
<dbReference type="RefSeq" id="WP_125173217.1">
    <property type="nucleotide sequence ID" value="NZ_JALGIX010000005.1"/>
</dbReference>
<dbReference type="Pfam" id="PF12146">
    <property type="entry name" value="Hydrolase_4"/>
    <property type="match status" value="1"/>
</dbReference>
<dbReference type="EMBL" id="PQNK01000001">
    <property type="protein sequence ID" value="RRO87906.1"/>
    <property type="molecule type" value="Genomic_DNA"/>
</dbReference>
<dbReference type="Proteomes" id="UP000276526">
    <property type="component" value="Unassembled WGS sequence"/>
</dbReference>
<dbReference type="PANTHER" id="PTHR42886">
    <property type="entry name" value="RE40534P-RELATED"/>
    <property type="match status" value="1"/>
</dbReference>
<accession>A0A3R8PII1</accession>
<dbReference type="InterPro" id="IPR029058">
    <property type="entry name" value="AB_hydrolase_fold"/>
</dbReference>
<keyword evidence="3" id="KW-0378">Hydrolase</keyword>
<dbReference type="AlphaFoldDB" id="A0A3R8PII1"/>
<dbReference type="PANTHER" id="PTHR42886:SF29">
    <property type="entry name" value="PUMMELIG, ISOFORM A"/>
    <property type="match status" value="1"/>
</dbReference>
<dbReference type="GO" id="GO:0016787">
    <property type="term" value="F:hydrolase activity"/>
    <property type="evidence" value="ECO:0007669"/>
    <property type="project" value="UniProtKB-KW"/>
</dbReference>
<protein>
    <submittedName>
        <fullName evidence="3">Alpha/beta hydrolase</fullName>
    </submittedName>
</protein>
<organism evidence="3 4">
    <name type="scientific">Corynebacterium bovis</name>
    <dbReference type="NCBI Taxonomy" id="36808"/>
    <lineage>
        <taxon>Bacteria</taxon>
        <taxon>Bacillati</taxon>
        <taxon>Actinomycetota</taxon>
        <taxon>Actinomycetes</taxon>
        <taxon>Mycobacteriales</taxon>
        <taxon>Corynebacteriaceae</taxon>
        <taxon>Corynebacterium</taxon>
    </lineage>
</organism>
<dbReference type="InterPro" id="IPR022742">
    <property type="entry name" value="Hydrolase_4"/>
</dbReference>
<evidence type="ECO:0000313" key="4">
    <source>
        <dbReference type="Proteomes" id="UP000276526"/>
    </source>
</evidence>
<feature type="region of interest" description="Disordered" evidence="1">
    <location>
        <begin position="357"/>
        <end position="388"/>
    </location>
</feature>
<dbReference type="SUPFAM" id="SSF53474">
    <property type="entry name" value="alpha/beta-Hydrolases"/>
    <property type="match status" value="1"/>
</dbReference>
<evidence type="ECO:0000256" key="1">
    <source>
        <dbReference type="SAM" id="MobiDB-lite"/>
    </source>
</evidence>
<comment type="caution">
    <text evidence="3">The sequence shown here is derived from an EMBL/GenBank/DDBJ whole genome shotgun (WGS) entry which is preliminary data.</text>
</comment>
<gene>
    <name evidence="3" type="ORF">CXF48_00605</name>
</gene>